<evidence type="ECO:0000313" key="8">
    <source>
        <dbReference type="Proteomes" id="UP000002484"/>
    </source>
</evidence>
<protein>
    <submittedName>
        <fullName evidence="7">Regulatory protein TetR</fullName>
    </submittedName>
</protein>
<keyword evidence="8" id="KW-1185">Reference proteome</keyword>
<dbReference type="PRINTS" id="PR00455">
    <property type="entry name" value="HTHTETR"/>
</dbReference>
<feature type="DNA-binding region" description="H-T-H motif" evidence="4">
    <location>
        <begin position="52"/>
        <end position="71"/>
    </location>
</feature>
<accession>E3J460</accession>
<dbReference type="EMBL" id="CP002299">
    <property type="protein sequence ID" value="ADP81839.1"/>
    <property type="molecule type" value="Genomic_DNA"/>
</dbReference>
<dbReference type="PROSITE" id="PS50977">
    <property type="entry name" value="HTH_TETR_2"/>
    <property type="match status" value="1"/>
</dbReference>
<keyword evidence="3" id="KW-0804">Transcription</keyword>
<dbReference type="STRING" id="298654.FraEuI1c_3832"/>
<dbReference type="Pfam" id="PF00440">
    <property type="entry name" value="TetR_N"/>
    <property type="match status" value="1"/>
</dbReference>
<feature type="region of interest" description="Disordered" evidence="5">
    <location>
        <begin position="1"/>
        <end position="29"/>
    </location>
</feature>
<evidence type="ECO:0000256" key="1">
    <source>
        <dbReference type="ARBA" id="ARBA00023015"/>
    </source>
</evidence>
<dbReference type="Gene3D" id="1.10.357.10">
    <property type="entry name" value="Tetracycline Repressor, domain 2"/>
    <property type="match status" value="1"/>
</dbReference>
<dbReference type="eggNOG" id="COG1309">
    <property type="taxonomic scope" value="Bacteria"/>
</dbReference>
<dbReference type="GO" id="GO:0003700">
    <property type="term" value="F:DNA-binding transcription factor activity"/>
    <property type="evidence" value="ECO:0007669"/>
    <property type="project" value="TreeGrafter"/>
</dbReference>
<dbReference type="KEGG" id="fri:FraEuI1c_3832"/>
<dbReference type="PANTHER" id="PTHR30055">
    <property type="entry name" value="HTH-TYPE TRANSCRIPTIONAL REGULATOR RUTR"/>
    <property type="match status" value="1"/>
</dbReference>
<keyword evidence="1" id="KW-0805">Transcription regulation</keyword>
<dbReference type="PANTHER" id="PTHR30055:SF234">
    <property type="entry name" value="HTH-TYPE TRANSCRIPTIONAL REGULATOR BETI"/>
    <property type="match status" value="1"/>
</dbReference>
<dbReference type="InterPro" id="IPR009057">
    <property type="entry name" value="Homeodomain-like_sf"/>
</dbReference>
<reference evidence="7 8" key="1">
    <citation type="submission" date="2010-10" db="EMBL/GenBank/DDBJ databases">
        <title>Complete sequence of Frankia sp. EuI1c.</title>
        <authorList>
            <consortium name="US DOE Joint Genome Institute"/>
            <person name="Lucas S."/>
            <person name="Copeland A."/>
            <person name="Lapidus A."/>
            <person name="Cheng J.-F."/>
            <person name="Bruce D."/>
            <person name="Goodwin L."/>
            <person name="Pitluck S."/>
            <person name="Chertkov O."/>
            <person name="Detter J.C."/>
            <person name="Han C."/>
            <person name="Tapia R."/>
            <person name="Land M."/>
            <person name="Hauser L."/>
            <person name="Jeffries C."/>
            <person name="Kyrpides N."/>
            <person name="Ivanova N."/>
            <person name="Mikhailova N."/>
            <person name="Beauchemin N."/>
            <person name="Sen A."/>
            <person name="Sur S.A."/>
            <person name="Gtari M."/>
            <person name="Wall L."/>
            <person name="Tisa L."/>
            <person name="Woyke T."/>
        </authorList>
    </citation>
    <scope>NUCLEOTIDE SEQUENCE [LARGE SCALE GENOMIC DNA]</scope>
    <source>
        <strain evidence="8">DSM 45817 / CECT 9037 / EuI1c</strain>
    </source>
</reference>
<evidence type="ECO:0000256" key="5">
    <source>
        <dbReference type="SAM" id="MobiDB-lite"/>
    </source>
</evidence>
<dbReference type="RefSeq" id="WP_013424957.1">
    <property type="nucleotide sequence ID" value="NC_014666.1"/>
</dbReference>
<evidence type="ECO:0000259" key="6">
    <source>
        <dbReference type="PROSITE" id="PS50977"/>
    </source>
</evidence>
<name>E3J460_PSEI1</name>
<dbReference type="Proteomes" id="UP000002484">
    <property type="component" value="Chromosome"/>
</dbReference>
<dbReference type="InterPro" id="IPR050109">
    <property type="entry name" value="HTH-type_TetR-like_transc_reg"/>
</dbReference>
<organism evidence="7 8">
    <name type="scientific">Pseudofrankia inefficax (strain DSM 45817 / CECT 9037 / DDB 130130 / EuI1c)</name>
    <name type="common">Frankia inefficax</name>
    <dbReference type="NCBI Taxonomy" id="298654"/>
    <lineage>
        <taxon>Bacteria</taxon>
        <taxon>Bacillati</taxon>
        <taxon>Actinomycetota</taxon>
        <taxon>Actinomycetes</taxon>
        <taxon>Frankiales</taxon>
        <taxon>Frankiaceae</taxon>
        <taxon>Pseudofrankia</taxon>
    </lineage>
</organism>
<evidence type="ECO:0000256" key="2">
    <source>
        <dbReference type="ARBA" id="ARBA00023125"/>
    </source>
</evidence>
<evidence type="ECO:0000313" key="7">
    <source>
        <dbReference type="EMBL" id="ADP81839.1"/>
    </source>
</evidence>
<dbReference type="InParanoid" id="E3J460"/>
<keyword evidence="2 4" id="KW-0238">DNA-binding</keyword>
<dbReference type="HOGENOM" id="CLU_069356_20_1_11"/>
<sequence>MDQAAAVDQAGPVSRAGRPRHRPQAASGVPARAQILDAAAALFTEHGFAATSTRMIAEKVGIRQASLYYHFATKDELLVELLSTSVRPSLDVVEQVGARGPQVSAAAALYAVAVADVRTLVTAPHNIGTLYLLPEAQGDVFAPFRAERQELQDAYGRLGAAAAAPSVAAELPAGQLGELLIQLVEVVIQIRRARQPTAEDATAIAASCLRLCGLDAGAVATAATEARALLASLG</sequence>
<dbReference type="SUPFAM" id="SSF46689">
    <property type="entry name" value="Homeodomain-like"/>
    <property type="match status" value="1"/>
</dbReference>
<evidence type="ECO:0000256" key="3">
    <source>
        <dbReference type="ARBA" id="ARBA00023163"/>
    </source>
</evidence>
<gene>
    <name evidence="7" type="ordered locus">FraEuI1c_3832</name>
</gene>
<dbReference type="InterPro" id="IPR001647">
    <property type="entry name" value="HTH_TetR"/>
</dbReference>
<evidence type="ECO:0000256" key="4">
    <source>
        <dbReference type="PROSITE-ProRule" id="PRU00335"/>
    </source>
</evidence>
<dbReference type="GO" id="GO:0000976">
    <property type="term" value="F:transcription cis-regulatory region binding"/>
    <property type="evidence" value="ECO:0007669"/>
    <property type="project" value="TreeGrafter"/>
</dbReference>
<proteinExistence type="predicted"/>
<dbReference type="AlphaFoldDB" id="E3J460"/>
<feature type="domain" description="HTH tetR-type" evidence="6">
    <location>
        <begin position="29"/>
        <end position="89"/>
    </location>
</feature>